<feature type="domain" description="Carbohydrate kinase PfkB" evidence="3">
    <location>
        <begin position="30"/>
        <end position="300"/>
    </location>
</feature>
<gene>
    <name evidence="4" type="ORF">IAB98_09395</name>
</gene>
<evidence type="ECO:0000256" key="2">
    <source>
        <dbReference type="ARBA" id="ARBA00022777"/>
    </source>
</evidence>
<dbReference type="GO" id="GO:0016301">
    <property type="term" value="F:kinase activity"/>
    <property type="evidence" value="ECO:0007669"/>
    <property type="project" value="UniProtKB-KW"/>
</dbReference>
<dbReference type="PANTHER" id="PTHR10584:SF166">
    <property type="entry name" value="RIBOKINASE"/>
    <property type="match status" value="1"/>
</dbReference>
<evidence type="ECO:0000313" key="5">
    <source>
        <dbReference type="Proteomes" id="UP000886841"/>
    </source>
</evidence>
<dbReference type="EMBL" id="DVHU01000082">
    <property type="protein sequence ID" value="HIR93617.1"/>
    <property type="molecule type" value="Genomic_DNA"/>
</dbReference>
<dbReference type="GO" id="GO:0005829">
    <property type="term" value="C:cytosol"/>
    <property type="evidence" value="ECO:0007669"/>
    <property type="project" value="TreeGrafter"/>
</dbReference>
<accession>A0A9D1EKH2</accession>
<dbReference type="Pfam" id="PF00294">
    <property type="entry name" value="PfkB"/>
    <property type="match status" value="1"/>
</dbReference>
<name>A0A9D1EKH2_9FIRM</name>
<protein>
    <submittedName>
        <fullName evidence="4">Carbohydrate kinase family protein</fullName>
    </submittedName>
</protein>
<dbReference type="CDD" id="cd01166">
    <property type="entry name" value="KdgK"/>
    <property type="match status" value="1"/>
</dbReference>
<dbReference type="Gene3D" id="3.40.1190.20">
    <property type="match status" value="1"/>
</dbReference>
<reference evidence="4" key="1">
    <citation type="submission" date="2020-10" db="EMBL/GenBank/DDBJ databases">
        <authorList>
            <person name="Gilroy R."/>
        </authorList>
    </citation>
    <scope>NUCLEOTIDE SEQUENCE</scope>
    <source>
        <strain evidence="4">ChiSxjej1B13-7041</strain>
    </source>
</reference>
<evidence type="ECO:0000313" key="4">
    <source>
        <dbReference type="EMBL" id="HIR93617.1"/>
    </source>
</evidence>
<dbReference type="AlphaFoldDB" id="A0A9D1EKH2"/>
<dbReference type="GO" id="GO:0006796">
    <property type="term" value="P:phosphate-containing compound metabolic process"/>
    <property type="evidence" value="ECO:0007669"/>
    <property type="project" value="UniProtKB-ARBA"/>
</dbReference>
<comment type="caution">
    <text evidence="4">The sequence shown here is derived from an EMBL/GenBank/DDBJ whole genome shotgun (WGS) entry which is preliminary data.</text>
</comment>
<keyword evidence="1" id="KW-0808">Transferase</keyword>
<dbReference type="InterPro" id="IPR029056">
    <property type="entry name" value="Ribokinase-like"/>
</dbReference>
<sequence length="325" mass="35073">MSEQTKKYDAICIGQIVQDILVTNIPEDALTCGEPTIDADQILMAGGGDAINEAATLSRLGNNVALLGRLDQGDVGNMICGDLDRCGINKDLLIRPEDCQSVSVIVVVKPNGEHSFFLGKGENDALQRADIDLSVFREARAVLAGSLYILGELDTNGIVEIFRAAKEGGAITVADMTYDSKKLGPHAFDDLYPYVDYCMPSYEEASYVTGETEPDAIADAFLNMGAKHVLIKLGGEGCFFKDAQKRFYTDPFKITPVDTTGCGDNFVAAFTHCLLKGLSVEECAEFASAAGALNSQGLGAHMTVMSEEQVLEFMKNTPKVEFHRN</sequence>
<keyword evidence="2 4" id="KW-0418">Kinase</keyword>
<organism evidence="4 5">
    <name type="scientific">Candidatus Egerieimonas intestinavium</name>
    <dbReference type="NCBI Taxonomy" id="2840777"/>
    <lineage>
        <taxon>Bacteria</taxon>
        <taxon>Bacillati</taxon>
        <taxon>Bacillota</taxon>
        <taxon>Clostridia</taxon>
        <taxon>Lachnospirales</taxon>
        <taxon>Lachnospiraceae</taxon>
        <taxon>Lachnospiraceae incertae sedis</taxon>
        <taxon>Candidatus Egerieimonas</taxon>
    </lineage>
</organism>
<reference evidence="4" key="2">
    <citation type="journal article" date="2021" name="PeerJ">
        <title>Extensive microbial diversity within the chicken gut microbiome revealed by metagenomics and culture.</title>
        <authorList>
            <person name="Gilroy R."/>
            <person name="Ravi A."/>
            <person name="Getino M."/>
            <person name="Pursley I."/>
            <person name="Horton D.L."/>
            <person name="Alikhan N.F."/>
            <person name="Baker D."/>
            <person name="Gharbi K."/>
            <person name="Hall N."/>
            <person name="Watson M."/>
            <person name="Adriaenssens E.M."/>
            <person name="Foster-Nyarko E."/>
            <person name="Jarju S."/>
            <person name="Secka A."/>
            <person name="Antonio M."/>
            <person name="Oren A."/>
            <person name="Chaudhuri R.R."/>
            <person name="La Ragione R."/>
            <person name="Hildebrand F."/>
            <person name="Pallen M.J."/>
        </authorList>
    </citation>
    <scope>NUCLEOTIDE SEQUENCE</scope>
    <source>
        <strain evidence="4">ChiSxjej1B13-7041</strain>
    </source>
</reference>
<dbReference type="SUPFAM" id="SSF53613">
    <property type="entry name" value="Ribokinase-like"/>
    <property type="match status" value="1"/>
</dbReference>
<evidence type="ECO:0000259" key="3">
    <source>
        <dbReference type="Pfam" id="PF00294"/>
    </source>
</evidence>
<dbReference type="InterPro" id="IPR002139">
    <property type="entry name" value="Ribo/fructo_kinase"/>
</dbReference>
<evidence type="ECO:0000256" key="1">
    <source>
        <dbReference type="ARBA" id="ARBA00022679"/>
    </source>
</evidence>
<dbReference type="PRINTS" id="PR00990">
    <property type="entry name" value="RIBOKINASE"/>
</dbReference>
<proteinExistence type="predicted"/>
<dbReference type="PANTHER" id="PTHR10584">
    <property type="entry name" value="SUGAR KINASE"/>
    <property type="match status" value="1"/>
</dbReference>
<dbReference type="InterPro" id="IPR011611">
    <property type="entry name" value="PfkB_dom"/>
</dbReference>
<dbReference type="Proteomes" id="UP000886841">
    <property type="component" value="Unassembled WGS sequence"/>
</dbReference>